<evidence type="ECO:0008006" key="4">
    <source>
        <dbReference type="Google" id="ProtNLM"/>
    </source>
</evidence>
<evidence type="ECO:0000313" key="3">
    <source>
        <dbReference type="Proteomes" id="UP000620156"/>
    </source>
</evidence>
<gene>
    <name evidence="2" type="ORF">GCM10010145_25830</name>
</gene>
<protein>
    <recommendedName>
        <fullName evidence="4">CBS domain-containing protein</fullName>
    </recommendedName>
</protein>
<dbReference type="EMBL" id="BMQK01000004">
    <property type="protein sequence ID" value="GGQ55014.1"/>
    <property type="molecule type" value="Genomic_DNA"/>
</dbReference>
<comment type="caution">
    <text evidence="2">The sequence shown here is derived from an EMBL/GenBank/DDBJ whole genome shotgun (WGS) entry which is preliminary data.</text>
</comment>
<dbReference type="InterPro" id="IPR046342">
    <property type="entry name" value="CBS_dom_sf"/>
</dbReference>
<organism evidence="2 3">
    <name type="scientific">Streptomyces ruber</name>
    <dbReference type="NCBI Taxonomy" id="83378"/>
    <lineage>
        <taxon>Bacteria</taxon>
        <taxon>Bacillati</taxon>
        <taxon>Actinomycetota</taxon>
        <taxon>Actinomycetes</taxon>
        <taxon>Kitasatosporales</taxon>
        <taxon>Streptomycetaceae</taxon>
        <taxon>Streptomyces</taxon>
    </lineage>
</organism>
<reference evidence="2" key="2">
    <citation type="submission" date="2020-09" db="EMBL/GenBank/DDBJ databases">
        <authorList>
            <person name="Sun Q."/>
            <person name="Ohkuma M."/>
        </authorList>
    </citation>
    <scope>NUCLEOTIDE SEQUENCE</scope>
    <source>
        <strain evidence="2">JCM 3131</strain>
    </source>
</reference>
<dbReference type="SUPFAM" id="SSF54631">
    <property type="entry name" value="CBS-domain pair"/>
    <property type="match status" value="1"/>
</dbReference>
<dbReference type="AlphaFoldDB" id="A0A918BC05"/>
<accession>A0A918BC05</accession>
<evidence type="ECO:0000313" key="2">
    <source>
        <dbReference type="EMBL" id="GGQ55014.1"/>
    </source>
</evidence>
<dbReference type="Proteomes" id="UP000620156">
    <property type="component" value="Unassembled WGS sequence"/>
</dbReference>
<name>A0A918BC05_9ACTN</name>
<dbReference type="Gene3D" id="3.10.580.10">
    <property type="entry name" value="CBS-domain"/>
    <property type="match status" value="1"/>
</dbReference>
<sequence length="178" mass="19440">MYRSSFTVRFCAACDRLRQFSDRCRIETSAVPAHPMEKEQPLTPSDRTPWPQRADDTFGAVPTAGDAMDNPGLQVEDHMAVDVALSVLLGAHVTHLLLRDEEGRCAGLVTRAQLAAHRGGTWYRDRTCLRDIALDRGPFTSSSAALGDAETAMRERTLGLSPVVDENGYTLGTLALLP</sequence>
<keyword evidence="3" id="KW-1185">Reference proteome</keyword>
<proteinExistence type="predicted"/>
<feature type="region of interest" description="Disordered" evidence="1">
    <location>
        <begin position="32"/>
        <end position="67"/>
    </location>
</feature>
<evidence type="ECO:0000256" key="1">
    <source>
        <dbReference type="SAM" id="MobiDB-lite"/>
    </source>
</evidence>
<reference evidence="2" key="1">
    <citation type="journal article" date="2014" name="Int. J. Syst. Evol. Microbiol.">
        <title>Complete genome sequence of Corynebacterium casei LMG S-19264T (=DSM 44701T), isolated from a smear-ripened cheese.</title>
        <authorList>
            <consortium name="US DOE Joint Genome Institute (JGI-PGF)"/>
            <person name="Walter F."/>
            <person name="Albersmeier A."/>
            <person name="Kalinowski J."/>
            <person name="Ruckert C."/>
        </authorList>
    </citation>
    <scope>NUCLEOTIDE SEQUENCE</scope>
    <source>
        <strain evidence="2">JCM 3131</strain>
    </source>
</reference>